<dbReference type="InterPro" id="IPR016689">
    <property type="entry name" value="ESCRT-2_cplx_Snf8"/>
</dbReference>
<dbReference type="EMBL" id="BLLK01000062">
    <property type="protein sequence ID" value="GFH58720.1"/>
    <property type="molecule type" value="Genomic_DNA"/>
</dbReference>
<dbReference type="InterPro" id="IPR040608">
    <property type="entry name" value="Snf8/Vps36"/>
</dbReference>
<feature type="compositionally biased region" description="Gly residues" evidence="2">
    <location>
        <begin position="1"/>
        <end position="10"/>
    </location>
</feature>
<evidence type="ECO:0000313" key="3">
    <source>
        <dbReference type="EMBL" id="GFH58720.1"/>
    </source>
</evidence>
<protein>
    <submittedName>
        <fullName evidence="3">ESCRT-II complex subunit VPS22</fullName>
    </submittedName>
</protein>
<evidence type="ECO:0000256" key="2">
    <source>
        <dbReference type="SAM" id="MobiDB-lite"/>
    </source>
</evidence>
<accession>A0AAD3D930</accession>
<evidence type="ECO:0000313" key="4">
    <source>
        <dbReference type="Proteomes" id="UP001054902"/>
    </source>
</evidence>
<sequence length="248" mass="27841">MRRGRAGIGGLKKKNEESKFSKKAEEIKTSSLESAMQTVKELEVKLRNFAETHQSSIAKDPAFRQKFLSMCAPLGVDPLTSKKSFWSFLNMGSFYHELAVKVAEVCISSRSKNGGIMSVKEVKNVLVKRGTKFRLNEVVTKYSEDDIIIAIEKLTKLGSGFKTLKVGEQMMVVSVPTELDNDHVQIIQVAQDTQGGITKSMIANTIGWSEDRVTRAIDLLLSEGMIWLDLYEGLEYYWFPSVWKDSTA</sequence>
<evidence type="ECO:0000256" key="1">
    <source>
        <dbReference type="ARBA" id="ARBA00009834"/>
    </source>
</evidence>
<keyword evidence="4" id="KW-1185">Reference proteome</keyword>
<dbReference type="GO" id="GO:0043328">
    <property type="term" value="P:protein transport to vacuole involved in ubiquitin-dependent protein catabolic process via the multivesicular body sorting pathway"/>
    <property type="evidence" value="ECO:0007669"/>
    <property type="project" value="TreeGrafter"/>
</dbReference>
<dbReference type="PANTHER" id="PTHR12806">
    <property type="entry name" value="EAP30 SUBUNIT OF ELL COMPLEX"/>
    <property type="match status" value="1"/>
</dbReference>
<reference evidence="3 4" key="1">
    <citation type="journal article" date="2021" name="Sci. Rep.">
        <title>The genome of the diatom Chaetoceros tenuissimus carries an ancient integrated fragment of an extant virus.</title>
        <authorList>
            <person name="Hongo Y."/>
            <person name="Kimura K."/>
            <person name="Takaki Y."/>
            <person name="Yoshida Y."/>
            <person name="Baba S."/>
            <person name="Kobayashi G."/>
            <person name="Nagasaki K."/>
            <person name="Hano T."/>
            <person name="Tomaru Y."/>
        </authorList>
    </citation>
    <scope>NUCLEOTIDE SEQUENCE [LARGE SCALE GENOMIC DNA]</scope>
    <source>
        <strain evidence="3 4">NIES-3715</strain>
    </source>
</reference>
<dbReference type="Pfam" id="PF04157">
    <property type="entry name" value="EAP30"/>
    <property type="match status" value="1"/>
</dbReference>
<feature type="region of interest" description="Disordered" evidence="2">
    <location>
        <begin position="1"/>
        <end position="23"/>
    </location>
</feature>
<proteinExistence type="inferred from homology"/>
<name>A0AAD3D930_9STRA</name>
<comment type="similarity">
    <text evidence="1">Belongs to the SNF8 family.</text>
</comment>
<gene>
    <name evidence="3" type="ORF">CTEN210_15196</name>
</gene>
<dbReference type="SUPFAM" id="SSF46785">
    <property type="entry name" value="Winged helix' DNA-binding domain"/>
    <property type="match status" value="2"/>
</dbReference>
<dbReference type="Gene3D" id="1.10.10.10">
    <property type="entry name" value="Winged helix-like DNA-binding domain superfamily/Winged helix DNA-binding domain"/>
    <property type="match status" value="2"/>
</dbReference>
<dbReference type="GO" id="GO:0000814">
    <property type="term" value="C:ESCRT II complex"/>
    <property type="evidence" value="ECO:0007669"/>
    <property type="project" value="InterPro"/>
</dbReference>
<dbReference type="PANTHER" id="PTHR12806:SF0">
    <property type="entry name" value="VACUOLAR-SORTING PROTEIN SNF8"/>
    <property type="match status" value="1"/>
</dbReference>
<dbReference type="InterPro" id="IPR036390">
    <property type="entry name" value="WH_DNA-bd_sf"/>
</dbReference>
<organism evidence="3 4">
    <name type="scientific">Chaetoceros tenuissimus</name>
    <dbReference type="NCBI Taxonomy" id="426638"/>
    <lineage>
        <taxon>Eukaryota</taxon>
        <taxon>Sar</taxon>
        <taxon>Stramenopiles</taxon>
        <taxon>Ochrophyta</taxon>
        <taxon>Bacillariophyta</taxon>
        <taxon>Coscinodiscophyceae</taxon>
        <taxon>Chaetocerotophycidae</taxon>
        <taxon>Chaetocerotales</taxon>
        <taxon>Chaetocerotaceae</taxon>
        <taxon>Chaetoceros</taxon>
    </lineage>
</organism>
<dbReference type="InterPro" id="IPR036388">
    <property type="entry name" value="WH-like_DNA-bd_sf"/>
</dbReference>
<dbReference type="AlphaFoldDB" id="A0AAD3D930"/>
<dbReference type="Gene3D" id="6.10.140.180">
    <property type="match status" value="1"/>
</dbReference>
<dbReference type="Proteomes" id="UP001054902">
    <property type="component" value="Unassembled WGS sequence"/>
</dbReference>
<comment type="caution">
    <text evidence="3">The sequence shown here is derived from an EMBL/GenBank/DDBJ whole genome shotgun (WGS) entry which is preliminary data.</text>
</comment>
<feature type="compositionally biased region" description="Basic and acidic residues" evidence="2">
    <location>
        <begin position="13"/>
        <end position="23"/>
    </location>
</feature>